<dbReference type="InterPro" id="IPR004307">
    <property type="entry name" value="TspO_MBR"/>
</dbReference>
<dbReference type="Gene3D" id="3.90.1590.10">
    <property type="entry name" value="glutathione-dependent formaldehyde- activating enzyme (gfa)"/>
    <property type="match status" value="1"/>
</dbReference>
<dbReference type="CDD" id="cd15904">
    <property type="entry name" value="TSPO_MBR"/>
    <property type="match status" value="1"/>
</dbReference>
<evidence type="ECO:0000256" key="1">
    <source>
        <dbReference type="ARBA" id="ARBA00004141"/>
    </source>
</evidence>
<dbReference type="AlphaFoldDB" id="A0ABD3PI45"/>
<evidence type="ECO:0000256" key="2">
    <source>
        <dbReference type="ARBA" id="ARBA00007524"/>
    </source>
</evidence>
<evidence type="ECO:0000313" key="7">
    <source>
        <dbReference type="EMBL" id="KAL3787397.1"/>
    </source>
</evidence>
<feature type="transmembrane region" description="Helical" evidence="6">
    <location>
        <begin position="405"/>
        <end position="424"/>
    </location>
</feature>
<evidence type="ECO:0000313" key="8">
    <source>
        <dbReference type="Proteomes" id="UP001530400"/>
    </source>
</evidence>
<sequence>MSSYTLKCKCGAFEATFSGEPRLVFNCHCHSCVASVKAIESKEGFDGISIKSDETAGAAVAVWKSNNTAIMKADASKIDFVKVGEAGKYTRAYCTECKTCIFNAFQPNWSAPNRHAITKTEGGNAFVSKDKVLNVMCKHAFDKEAVPEPKHSTVPFGMLFKFVPLIAGLGCDGSNAKEKALIPEDMSKVEVKFLIFDAYTKVDFSFPSINNQTSNGNKMVYWLYRSLFASALLLLTLLTRAQGFVLSQAHRNNGLHRPPTAKHIARSTALKSTLLPSCLPTWAYYSLGHILGGCTGTPIVVRATKTWYNRIPLPSWTPPNFVFAPVWTLLYGLMGVSVSRIMAAGVSSSNALNLWKIHYVLNLLWAPLFFGFQYLRVGLVINFALVSTLLVIMKLFYAIDPVSAYLQLPYFLWLIYATKLNQAICKLNPMINGMNEARLQADLCFYGEGYNDAMLEYDIAKLQAAAAKYAGL</sequence>
<evidence type="ECO:0000256" key="5">
    <source>
        <dbReference type="ARBA" id="ARBA00023136"/>
    </source>
</evidence>
<organism evidence="7 8">
    <name type="scientific">Cyclotella atomus</name>
    <dbReference type="NCBI Taxonomy" id="382360"/>
    <lineage>
        <taxon>Eukaryota</taxon>
        <taxon>Sar</taxon>
        <taxon>Stramenopiles</taxon>
        <taxon>Ochrophyta</taxon>
        <taxon>Bacillariophyta</taxon>
        <taxon>Coscinodiscophyceae</taxon>
        <taxon>Thalassiosirophycidae</taxon>
        <taxon>Stephanodiscales</taxon>
        <taxon>Stephanodiscaceae</taxon>
        <taxon>Cyclotella</taxon>
    </lineage>
</organism>
<reference evidence="7 8" key="1">
    <citation type="submission" date="2024-10" db="EMBL/GenBank/DDBJ databases">
        <title>Updated reference genomes for cyclostephanoid diatoms.</title>
        <authorList>
            <person name="Roberts W.R."/>
            <person name="Alverson A.J."/>
        </authorList>
    </citation>
    <scope>NUCLEOTIDE SEQUENCE [LARGE SCALE GENOMIC DNA]</scope>
    <source>
        <strain evidence="7 8">AJA010-31</strain>
    </source>
</reference>
<dbReference type="Pfam" id="PF03073">
    <property type="entry name" value="TspO_MBR"/>
    <property type="match status" value="1"/>
</dbReference>
<dbReference type="FunFam" id="1.20.1260.100:FF:000001">
    <property type="entry name" value="translocator protein 2"/>
    <property type="match status" value="1"/>
</dbReference>
<name>A0ABD3PI45_9STRA</name>
<dbReference type="Gene3D" id="1.20.1260.100">
    <property type="entry name" value="TspO/MBR protein"/>
    <property type="match status" value="1"/>
</dbReference>
<proteinExistence type="inferred from homology"/>
<dbReference type="GO" id="GO:0033013">
    <property type="term" value="P:tetrapyrrole metabolic process"/>
    <property type="evidence" value="ECO:0007669"/>
    <property type="project" value="UniProtKB-ARBA"/>
</dbReference>
<dbReference type="PANTHER" id="PTHR10057">
    <property type="entry name" value="PERIPHERAL-TYPE BENZODIAZEPINE RECEPTOR"/>
    <property type="match status" value="1"/>
</dbReference>
<dbReference type="PANTHER" id="PTHR10057:SF0">
    <property type="entry name" value="TRANSLOCATOR PROTEIN"/>
    <property type="match status" value="1"/>
</dbReference>
<keyword evidence="5 6" id="KW-0472">Membrane</keyword>
<evidence type="ECO:0008006" key="9">
    <source>
        <dbReference type="Google" id="ProtNLM"/>
    </source>
</evidence>
<dbReference type="InterPro" id="IPR038330">
    <property type="entry name" value="TspO/MBR-related_sf"/>
</dbReference>
<keyword evidence="8" id="KW-1185">Reference proteome</keyword>
<feature type="transmembrane region" description="Helical" evidence="6">
    <location>
        <begin position="321"/>
        <end position="342"/>
    </location>
</feature>
<feature type="transmembrane region" description="Helical" evidence="6">
    <location>
        <begin position="222"/>
        <end position="241"/>
    </location>
</feature>
<comment type="subcellular location">
    <subcellularLocation>
        <location evidence="1">Membrane</location>
        <topology evidence="1">Multi-pass membrane protein</topology>
    </subcellularLocation>
</comment>
<keyword evidence="4 6" id="KW-1133">Transmembrane helix</keyword>
<dbReference type="EMBL" id="JALLPJ020000611">
    <property type="protein sequence ID" value="KAL3787397.1"/>
    <property type="molecule type" value="Genomic_DNA"/>
</dbReference>
<evidence type="ECO:0000256" key="6">
    <source>
        <dbReference type="SAM" id="Phobius"/>
    </source>
</evidence>
<comment type="similarity">
    <text evidence="2">Belongs to the TspO/BZRP family.</text>
</comment>
<dbReference type="Proteomes" id="UP001530400">
    <property type="component" value="Unassembled WGS sequence"/>
</dbReference>
<evidence type="ECO:0000256" key="4">
    <source>
        <dbReference type="ARBA" id="ARBA00022989"/>
    </source>
</evidence>
<comment type="caution">
    <text evidence="7">The sequence shown here is derived from an EMBL/GenBank/DDBJ whole genome shotgun (WGS) entry which is preliminary data.</text>
</comment>
<evidence type="ECO:0000256" key="3">
    <source>
        <dbReference type="ARBA" id="ARBA00022692"/>
    </source>
</evidence>
<accession>A0ABD3PI45</accession>
<keyword evidence="3 6" id="KW-0812">Transmembrane</keyword>
<feature type="transmembrane region" description="Helical" evidence="6">
    <location>
        <begin position="282"/>
        <end position="301"/>
    </location>
</feature>
<protein>
    <recommendedName>
        <fullName evidence="9">CENP-V/GFA domain-containing protein</fullName>
    </recommendedName>
</protein>
<gene>
    <name evidence="7" type="ORF">ACHAWO_003170</name>
</gene>
<dbReference type="GO" id="GO:0016020">
    <property type="term" value="C:membrane"/>
    <property type="evidence" value="ECO:0007669"/>
    <property type="project" value="UniProtKB-SubCell"/>
</dbReference>